<evidence type="ECO:0000259" key="14">
    <source>
        <dbReference type="Pfam" id="PF00438"/>
    </source>
</evidence>
<evidence type="ECO:0000256" key="11">
    <source>
        <dbReference type="HAMAP-Rule" id="MF_00086"/>
    </source>
</evidence>
<comment type="pathway">
    <text evidence="1 11">Amino-acid biosynthesis; S-adenosyl-L-methionine biosynthesis; S-adenosyl-L-methionine from L-methionine: step 1/1.</text>
</comment>
<dbReference type="GO" id="GO:0000287">
    <property type="term" value="F:magnesium ion binding"/>
    <property type="evidence" value="ECO:0007669"/>
    <property type="project" value="UniProtKB-UniRule"/>
</dbReference>
<dbReference type="PROSITE" id="PS00376">
    <property type="entry name" value="ADOMET_SYNTHASE_1"/>
    <property type="match status" value="1"/>
</dbReference>
<evidence type="ECO:0000259" key="16">
    <source>
        <dbReference type="Pfam" id="PF02773"/>
    </source>
</evidence>
<feature type="binding site" description="in other chain" evidence="11">
    <location>
        <position position="56"/>
    </location>
    <ligand>
        <name>L-methionine</name>
        <dbReference type="ChEBI" id="CHEBI:57844"/>
        <note>ligand shared between two neighboring subunits</note>
    </ligand>
</feature>
<feature type="binding site" evidence="11">
    <location>
        <position position="251"/>
    </location>
    <ligand>
        <name>ATP</name>
        <dbReference type="ChEBI" id="CHEBI:30616"/>
        <note>ligand shared between two neighboring subunits</note>
    </ligand>
</feature>
<keyword evidence="7 11" id="KW-0547">Nucleotide-binding</keyword>
<dbReference type="InterPro" id="IPR002133">
    <property type="entry name" value="S-AdoMet_synthetase"/>
</dbReference>
<dbReference type="CDD" id="cd18079">
    <property type="entry name" value="S-AdoMet_synt"/>
    <property type="match status" value="1"/>
</dbReference>
<feature type="binding site" evidence="11">
    <location>
        <position position="278"/>
    </location>
    <ligand>
        <name>ATP</name>
        <dbReference type="ChEBI" id="CHEBI:30616"/>
        <note>ligand shared between two neighboring subunits</note>
    </ligand>
</feature>
<dbReference type="Pfam" id="PF02773">
    <property type="entry name" value="S-AdoMet_synt_C"/>
    <property type="match status" value="1"/>
</dbReference>
<dbReference type="InterPro" id="IPR022628">
    <property type="entry name" value="S-AdoMet_synt_N"/>
</dbReference>
<evidence type="ECO:0000256" key="5">
    <source>
        <dbReference type="ARBA" id="ARBA00022679"/>
    </source>
</evidence>
<gene>
    <name evidence="11" type="primary">metK</name>
    <name evidence="17" type="ORF">CLV68_5377</name>
</gene>
<keyword evidence="6 11" id="KW-0479">Metal-binding</keyword>
<dbReference type="InterPro" id="IPR022631">
    <property type="entry name" value="ADOMET_SYNTHASE_CS"/>
</dbReference>
<feature type="binding site" description="in other chain" evidence="11">
    <location>
        <position position="99"/>
    </location>
    <ligand>
        <name>L-methionine</name>
        <dbReference type="ChEBI" id="CHEBI:57844"/>
        <note>ligand shared between two neighboring subunits</note>
    </ligand>
</feature>
<feature type="region of interest" description="Flexible loop" evidence="11">
    <location>
        <begin position="99"/>
        <end position="109"/>
    </location>
</feature>
<evidence type="ECO:0000256" key="9">
    <source>
        <dbReference type="ARBA" id="ARBA00022842"/>
    </source>
</evidence>
<feature type="binding site" description="in other chain" evidence="11">
    <location>
        <begin position="257"/>
        <end position="258"/>
    </location>
    <ligand>
        <name>ATP</name>
        <dbReference type="ChEBI" id="CHEBI:30616"/>
        <note>ligand shared between two neighboring subunits</note>
    </ligand>
</feature>
<dbReference type="Pfam" id="PF00438">
    <property type="entry name" value="S-AdoMet_synt_N"/>
    <property type="match status" value="1"/>
</dbReference>
<comment type="catalytic activity">
    <reaction evidence="11">
        <text>L-methionine + ATP + H2O = S-adenosyl-L-methionine + phosphate + diphosphate</text>
        <dbReference type="Rhea" id="RHEA:21080"/>
        <dbReference type="ChEBI" id="CHEBI:15377"/>
        <dbReference type="ChEBI" id="CHEBI:30616"/>
        <dbReference type="ChEBI" id="CHEBI:33019"/>
        <dbReference type="ChEBI" id="CHEBI:43474"/>
        <dbReference type="ChEBI" id="CHEBI:57844"/>
        <dbReference type="ChEBI" id="CHEBI:59789"/>
        <dbReference type="EC" id="2.5.1.6"/>
    </reaction>
</comment>
<dbReference type="EC" id="2.5.1.6" evidence="11"/>
<evidence type="ECO:0000256" key="3">
    <source>
        <dbReference type="ARBA" id="ARBA00022490"/>
    </source>
</evidence>
<evidence type="ECO:0000256" key="10">
    <source>
        <dbReference type="ARBA" id="ARBA00022958"/>
    </source>
</evidence>
<evidence type="ECO:0000256" key="7">
    <source>
        <dbReference type="ARBA" id="ARBA00022741"/>
    </source>
</evidence>
<dbReference type="GO" id="GO:0006730">
    <property type="term" value="P:one-carbon metabolic process"/>
    <property type="evidence" value="ECO:0007669"/>
    <property type="project" value="UniProtKB-KW"/>
</dbReference>
<accession>A0A421AYV5</accession>
<keyword evidence="3 11" id="KW-0963">Cytoplasm</keyword>
<evidence type="ECO:0000256" key="2">
    <source>
        <dbReference type="ARBA" id="ARBA00009685"/>
    </source>
</evidence>
<feature type="binding site" evidence="11">
    <location>
        <position position="43"/>
    </location>
    <ligand>
        <name>K(+)</name>
        <dbReference type="ChEBI" id="CHEBI:29103"/>
    </ligand>
</feature>
<feature type="binding site" description="in other chain" evidence="11">
    <location>
        <begin position="242"/>
        <end position="243"/>
    </location>
    <ligand>
        <name>ATP</name>
        <dbReference type="ChEBI" id="CHEBI:30616"/>
        <note>ligand shared between two neighboring subunits</note>
    </ligand>
</feature>
<evidence type="ECO:0000313" key="17">
    <source>
        <dbReference type="EMBL" id="RLK54985.1"/>
    </source>
</evidence>
<feature type="binding site" description="in other chain" evidence="11">
    <location>
        <position position="15"/>
    </location>
    <ligand>
        <name>ATP</name>
        <dbReference type="ChEBI" id="CHEBI:30616"/>
        <note>ligand shared between two neighboring subunits</note>
    </ligand>
</feature>
<dbReference type="Proteomes" id="UP000282454">
    <property type="component" value="Unassembled WGS sequence"/>
</dbReference>
<dbReference type="AlphaFoldDB" id="A0A421AYV5"/>
<evidence type="ECO:0000256" key="1">
    <source>
        <dbReference type="ARBA" id="ARBA00005224"/>
    </source>
</evidence>
<dbReference type="InterPro" id="IPR022630">
    <property type="entry name" value="S-AdoMet_synt_C"/>
</dbReference>
<comment type="function">
    <text evidence="11">Catalyzes the formation of S-adenosylmethionine (AdoMet) from methionine and ATP. The overall synthetic reaction is composed of two sequential steps, AdoMet formation and the subsequent tripolyphosphate hydrolysis which occurs prior to release of AdoMet from the enzyme.</text>
</comment>
<evidence type="ECO:0000256" key="8">
    <source>
        <dbReference type="ARBA" id="ARBA00022840"/>
    </source>
</evidence>
<dbReference type="InterPro" id="IPR022629">
    <property type="entry name" value="S-AdoMet_synt_central"/>
</dbReference>
<sequence>MSSRLFSSESVTEGHPDKLCDAISDSVLDALLRVDPRSRVAVETLVTTGQVHVVGEVTTQAYADIPAIVREVVLDVGYDSSAKGFDGNSCGVNVAIGAQSPDIAQGVDTAYESRVESADDEIDRQGAGDQGLMFGYASTDTPELMPLPIALAHRLSRRLTAVRKDGTLPYLRPDGKTQVTVEYAGDQPVRLDTVVVSSQHADGVDLERMLAKDIREQVVAPEVAALGLDASDTRLLVNPTGRFVIGGPMGDAGLTGRKIIVDTYGGMARHGGGAFSGKDPSKVDRSAAYALRWVAKNVVAAGLASRAEVQVAYAIGKAAPVGLFLETFGTETLDPLKIQQAIREVFDLRPAAIIRDLDLLRPIYAQTAAYGHFGRTDIDLPWERTDRVDALRQVVGA</sequence>
<keyword evidence="10 11" id="KW-0630">Potassium</keyword>
<feature type="domain" description="S-adenosylmethionine synthetase N-terminal" evidence="14">
    <location>
        <begin position="4"/>
        <end position="101"/>
    </location>
</feature>
<comment type="subcellular location">
    <subcellularLocation>
        <location evidence="11 12">Cytoplasm</location>
    </subcellularLocation>
</comment>
<evidence type="ECO:0000259" key="15">
    <source>
        <dbReference type="Pfam" id="PF02772"/>
    </source>
</evidence>
<dbReference type="GO" id="GO:0005524">
    <property type="term" value="F:ATP binding"/>
    <property type="evidence" value="ECO:0007669"/>
    <property type="project" value="UniProtKB-UniRule"/>
</dbReference>
<feature type="binding site" description="in other chain" evidence="11">
    <location>
        <begin position="174"/>
        <end position="176"/>
    </location>
    <ligand>
        <name>ATP</name>
        <dbReference type="ChEBI" id="CHEBI:30616"/>
        <note>ligand shared between two neighboring subunits</note>
    </ligand>
</feature>
<evidence type="ECO:0000256" key="4">
    <source>
        <dbReference type="ARBA" id="ARBA00022563"/>
    </source>
</evidence>
<comment type="cofactor">
    <cofactor evidence="11">
        <name>K(+)</name>
        <dbReference type="ChEBI" id="CHEBI:29103"/>
    </cofactor>
    <text evidence="11">Binds 1 potassium ion per subunit.</text>
</comment>
<keyword evidence="5 11" id="KW-0808">Transferase</keyword>
<comment type="subunit">
    <text evidence="11">Homotetramer; dimer of dimers.</text>
</comment>
<dbReference type="HAMAP" id="MF_00086">
    <property type="entry name" value="S_AdoMet_synth1"/>
    <property type="match status" value="1"/>
</dbReference>
<dbReference type="PROSITE" id="PS00377">
    <property type="entry name" value="ADOMET_SYNTHASE_2"/>
    <property type="match status" value="1"/>
</dbReference>
<feature type="domain" description="S-adenosylmethionine synthetase central" evidence="15">
    <location>
        <begin position="125"/>
        <end position="243"/>
    </location>
</feature>
<feature type="domain" description="S-adenosylmethionine synthetase C-terminal" evidence="16">
    <location>
        <begin position="245"/>
        <end position="384"/>
    </location>
</feature>
<dbReference type="RefSeq" id="WP_170224597.1">
    <property type="nucleotide sequence ID" value="NZ_RCDD01000005.1"/>
</dbReference>
<dbReference type="UniPathway" id="UPA00315">
    <property type="reaction ID" value="UER00080"/>
</dbReference>
<dbReference type="Gene3D" id="3.30.300.10">
    <property type="match status" value="3"/>
</dbReference>
<reference evidence="17 18" key="1">
    <citation type="submission" date="2018-10" db="EMBL/GenBank/DDBJ databases">
        <title>Genomic Encyclopedia of Archaeal and Bacterial Type Strains, Phase II (KMG-II): from individual species to whole genera.</title>
        <authorList>
            <person name="Goeker M."/>
        </authorList>
    </citation>
    <scope>NUCLEOTIDE SEQUENCE [LARGE SCALE GENOMIC DNA]</scope>
    <source>
        <strain evidence="17 18">DSM 45657</strain>
    </source>
</reference>
<dbReference type="PIRSF" id="PIRSF000497">
    <property type="entry name" value="MAT"/>
    <property type="match status" value="1"/>
</dbReference>
<evidence type="ECO:0000256" key="12">
    <source>
        <dbReference type="RuleBase" id="RU000542"/>
    </source>
</evidence>
<dbReference type="GO" id="GO:0004478">
    <property type="term" value="F:methionine adenosyltransferase activity"/>
    <property type="evidence" value="ECO:0007669"/>
    <property type="project" value="UniProtKB-UniRule"/>
</dbReference>
<organism evidence="17 18">
    <name type="scientific">Actinokineospora cianjurensis</name>
    <dbReference type="NCBI Taxonomy" id="585224"/>
    <lineage>
        <taxon>Bacteria</taxon>
        <taxon>Bacillati</taxon>
        <taxon>Actinomycetota</taxon>
        <taxon>Actinomycetes</taxon>
        <taxon>Pseudonocardiales</taxon>
        <taxon>Pseudonocardiaceae</taxon>
        <taxon>Actinokineospora</taxon>
    </lineage>
</organism>
<name>A0A421AYV5_9PSEU</name>
<dbReference type="GO" id="GO:0006556">
    <property type="term" value="P:S-adenosylmethionine biosynthetic process"/>
    <property type="evidence" value="ECO:0007669"/>
    <property type="project" value="UniProtKB-UniRule"/>
</dbReference>
<comment type="similarity">
    <text evidence="2 11 13">Belongs to the AdoMet synthase family.</text>
</comment>
<dbReference type="PANTHER" id="PTHR11964">
    <property type="entry name" value="S-ADENOSYLMETHIONINE SYNTHETASE"/>
    <property type="match status" value="1"/>
</dbReference>
<dbReference type="SUPFAM" id="SSF55973">
    <property type="entry name" value="S-adenosylmethionine synthetase"/>
    <property type="match status" value="3"/>
</dbReference>
<feature type="binding site" evidence="11">
    <location>
        <position position="17"/>
    </location>
    <ligand>
        <name>Mg(2+)</name>
        <dbReference type="ChEBI" id="CHEBI:18420"/>
    </ligand>
</feature>
<keyword evidence="4 11" id="KW-0554">One-carbon metabolism</keyword>
<dbReference type="EMBL" id="RCDD01000005">
    <property type="protein sequence ID" value="RLK54985.1"/>
    <property type="molecule type" value="Genomic_DNA"/>
</dbReference>
<dbReference type="GO" id="GO:0005737">
    <property type="term" value="C:cytoplasm"/>
    <property type="evidence" value="ECO:0007669"/>
    <property type="project" value="UniProtKB-SubCell"/>
</dbReference>
<dbReference type="Pfam" id="PF02772">
    <property type="entry name" value="S-AdoMet_synt_M"/>
    <property type="match status" value="1"/>
</dbReference>
<comment type="caution">
    <text evidence="17">The sequence shown here is derived from an EMBL/GenBank/DDBJ whole genome shotgun (WGS) entry which is preliminary data.</text>
</comment>
<proteinExistence type="inferred from homology"/>
<protein>
    <recommendedName>
        <fullName evidence="11">S-adenosylmethionine synthase</fullName>
        <shortName evidence="11">AdoMet synthase</shortName>
        <ecNumber evidence="11">2.5.1.6</ecNumber>
    </recommendedName>
    <alternativeName>
        <fullName evidence="11">MAT</fullName>
    </alternativeName>
    <alternativeName>
        <fullName evidence="11">Methionine adenosyltransferase</fullName>
    </alternativeName>
</protein>
<evidence type="ECO:0000313" key="18">
    <source>
        <dbReference type="Proteomes" id="UP000282454"/>
    </source>
</evidence>
<keyword evidence="8 11" id="KW-0067">ATP-binding</keyword>
<evidence type="ECO:0000256" key="13">
    <source>
        <dbReference type="RuleBase" id="RU004462"/>
    </source>
</evidence>
<evidence type="ECO:0000256" key="6">
    <source>
        <dbReference type="ARBA" id="ARBA00022723"/>
    </source>
</evidence>
<keyword evidence="9 11" id="KW-0460">Magnesium</keyword>
<dbReference type="InterPro" id="IPR022636">
    <property type="entry name" value="S-AdoMet_synthetase_sfam"/>
</dbReference>
<feature type="binding site" evidence="11">
    <location>
        <position position="251"/>
    </location>
    <ligand>
        <name>L-methionine</name>
        <dbReference type="ChEBI" id="CHEBI:57844"/>
        <note>ligand shared between two neighboring subunits</note>
    </ligand>
</feature>
<dbReference type="FunFam" id="3.30.300.10:FF:000006">
    <property type="entry name" value="S-adenosylmethionine synthase"/>
    <property type="match status" value="1"/>
</dbReference>
<comment type="cofactor">
    <cofactor evidence="11">
        <name>Mg(2+)</name>
        <dbReference type="ChEBI" id="CHEBI:18420"/>
    </cofactor>
    <text evidence="11">Binds 2 divalent ions per subunit.</text>
</comment>
<dbReference type="NCBIfam" id="TIGR01034">
    <property type="entry name" value="metK"/>
    <property type="match status" value="1"/>
</dbReference>
<feature type="binding site" description="in other chain" evidence="11">
    <location>
        <position position="282"/>
    </location>
    <ligand>
        <name>L-methionine</name>
        <dbReference type="ChEBI" id="CHEBI:57844"/>
        <note>ligand shared between two neighboring subunits</note>
    </ligand>
</feature>
<feature type="binding site" evidence="11">
    <location>
        <position position="274"/>
    </location>
    <ligand>
        <name>ATP</name>
        <dbReference type="ChEBI" id="CHEBI:30616"/>
        <note>ligand shared between two neighboring subunits</note>
    </ligand>
</feature>
<keyword evidence="18" id="KW-1185">Reference proteome</keyword>